<gene>
    <name evidence="3" type="ORF">BWLFYP14_01503</name>
</gene>
<sequence length="208" mass="23976">MALIKCPECGKEISDKAKACPECGYELKQNVEATKQESFFKKNKIAVLVIGIVIIIAIVAGVCIKSIPQKSPFEKISVKMTREQGKKALGKPDSSKKPTADVQYYIDTYNNVKFLGMKGNLEAWYYKNEKKALSHAIWKYDLDLDKSFNDYQKQIDKIINFYTELYGTPTSEYSDYEWKDYNGTEISLDLKQYDSETIPDCIYLWYNL</sequence>
<dbReference type="EMBL" id="CABHOF010000035">
    <property type="protein sequence ID" value="VUX64650.1"/>
    <property type="molecule type" value="Genomic_DNA"/>
</dbReference>
<dbReference type="RefSeq" id="WP_144136921.1">
    <property type="nucleotide sequence ID" value="NZ_CABHOF010000035.1"/>
</dbReference>
<evidence type="ECO:0000313" key="4">
    <source>
        <dbReference type="Proteomes" id="UP000366766"/>
    </source>
</evidence>
<dbReference type="InterPro" id="IPR026870">
    <property type="entry name" value="Zinc_ribbon_dom"/>
</dbReference>
<dbReference type="Proteomes" id="UP000366766">
    <property type="component" value="Unassembled WGS sequence"/>
</dbReference>
<evidence type="ECO:0000256" key="1">
    <source>
        <dbReference type="SAM" id="Phobius"/>
    </source>
</evidence>
<feature type="domain" description="Zinc-ribbon" evidence="2">
    <location>
        <begin position="5"/>
        <end position="27"/>
    </location>
</feature>
<feature type="transmembrane region" description="Helical" evidence="1">
    <location>
        <begin position="45"/>
        <end position="67"/>
    </location>
</feature>
<evidence type="ECO:0000313" key="3">
    <source>
        <dbReference type="EMBL" id="VUX64650.1"/>
    </source>
</evidence>
<keyword evidence="1" id="KW-0812">Transmembrane</keyword>
<keyword evidence="1" id="KW-0472">Membrane</keyword>
<keyword evidence="4" id="KW-1185">Reference proteome</keyword>
<proteinExistence type="predicted"/>
<evidence type="ECO:0000259" key="2">
    <source>
        <dbReference type="Pfam" id="PF13240"/>
    </source>
</evidence>
<dbReference type="Pfam" id="PF13240">
    <property type="entry name" value="Zn_Ribbon_1"/>
    <property type="match status" value="1"/>
</dbReference>
<accession>A0A564WSH3</accession>
<protein>
    <recommendedName>
        <fullName evidence="2">Zinc-ribbon domain-containing protein</fullName>
    </recommendedName>
</protein>
<keyword evidence="1" id="KW-1133">Transmembrane helix</keyword>
<name>A0A564WSH3_9FIRM</name>
<reference evidence="3 4" key="1">
    <citation type="submission" date="2019-07" db="EMBL/GenBank/DDBJ databases">
        <authorList>
            <person name="Chang H.-W."/>
            <person name="Raman A."/>
            <person name="Venkatesh S."/>
            <person name="Gehrig J."/>
        </authorList>
    </citation>
    <scope>NUCLEOTIDE SEQUENCE [LARGE SCALE GENOMIC DNA]</scope>
    <source>
        <strain evidence="3">Blautia_wexlerae_LFYP_14</strain>
    </source>
</reference>
<organism evidence="3 4">
    <name type="scientific">Blautia wexlerae</name>
    <dbReference type="NCBI Taxonomy" id="418240"/>
    <lineage>
        <taxon>Bacteria</taxon>
        <taxon>Bacillati</taxon>
        <taxon>Bacillota</taxon>
        <taxon>Clostridia</taxon>
        <taxon>Lachnospirales</taxon>
        <taxon>Lachnospiraceae</taxon>
        <taxon>Blautia</taxon>
    </lineage>
</organism>
<dbReference type="AlphaFoldDB" id="A0A564WSH3"/>